<name>A0A3P7RQ87_DIBLA</name>
<dbReference type="EMBL" id="UYRU01106287">
    <property type="protein sequence ID" value="VDN42969.1"/>
    <property type="molecule type" value="Genomic_DNA"/>
</dbReference>
<evidence type="ECO:0000313" key="3">
    <source>
        <dbReference type="Proteomes" id="UP000281553"/>
    </source>
</evidence>
<protein>
    <recommendedName>
        <fullName evidence="4">Pentatricopeptide repeat-containing protein</fullName>
    </recommendedName>
</protein>
<organism evidence="2 3">
    <name type="scientific">Dibothriocephalus latus</name>
    <name type="common">Fish tapeworm</name>
    <name type="synonym">Diphyllobothrium latum</name>
    <dbReference type="NCBI Taxonomy" id="60516"/>
    <lineage>
        <taxon>Eukaryota</taxon>
        <taxon>Metazoa</taxon>
        <taxon>Spiralia</taxon>
        <taxon>Lophotrochozoa</taxon>
        <taxon>Platyhelminthes</taxon>
        <taxon>Cestoda</taxon>
        <taxon>Eucestoda</taxon>
        <taxon>Diphyllobothriidea</taxon>
        <taxon>Diphyllobothriidae</taxon>
        <taxon>Dibothriocephalus</taxon>
    </lineage>
</organism>
<gene>
    <name evidence="2" type="ORF">DILT_LOCUS18954</name>
</gene>
<feature type="compositionally biased region" description="Basic residues" evidence="1">
    <location>
        <begin position="1"/>
        <end position="11"/>
    </location>
</feature>
<reference evidence="2 3" key="1">
    <citation type="submission" date="2018-11" db="EMBL/GenBank/DDBJ databases">
        <authorList>
            <consortium name="Pathogen Informatics"/>
        </authorList>
    </citation>
    <scope>NUCLEOTIDE SEQUENCE [LARGE SCALE GENOMIC DNA]</scope>
</reference>
<dbReference type="Proteomes" id="UP000281553">
    <property type="component" value="Unassembled WGS sequence"/>
</dbReference>
<evidence type="ECO:0000313" key="2">
    <source>
        <dbReference type="EMBL" id="VDN42969.1"/>
    </source>
</evidence>
<keyword evidence="3" id="KW-1185">Reference proteome</keyword>
<sequence length="60" mass="6569">MIAKTSRPKGHGGKEGAEQPTRNLVGFKTNYIVMLGVCAQNKLDDALGLFKAMREDAMKM</sequence>
<dbReference type="OrthoDB" id="6224799at2759"/>
<accession>A0A3P7RQ87</accession>
<dbReference type="AlphaFoldDB" id="A0A3P7RQ87"/>
<feature type="region of interest" description="Disordered" evidence="1">
    <location>
        <begin position="1"/>
        <end position="21"/>
    </location>
</feature>
<evidence type="ECO:0000256" key="1">
    <source>
        <dbReference type="SAM" id="MobiDB-lite"/>
    </source>
</evidence>
<proteinExistence type="predicted"/>
<evidence type="ECO:0008006" key="4">
    <source>
        <dbReference type="Google" id="ProtNLM"/>
    </source>
</evidence>